<dbReference type="EMBL" id="CZBV01000014">
    <property type="protein sequence ID" value="CUQ92249.1"/>
    <property type="molecule type" value="Genomic_DNA"/>
</dbReference>
<organism evidence="1 2">
    <name type="scientific">Lachnospira eligens</name>
    <dbReference type="NCBI Taxonomy" id="39485"/>
    <lineage>
        <taxon>Bacteria</taxon>
        <taxon>Bacillati</taxon>
        <taxon>Bacillota</taxon>
        <taxon>Clostridia</taxon>
        <taxon>Lachnospirales</taxon>
        <taxon>Lachnospiraceae</taxon>
        <taxon>Lachnospira</taxon>
    </lineage>
</organism>
<dbReference type="AlphaFoldDB" id="A0A175A5L8"/>
<evidence type="ECO:0000313" key="2">
    <source>
        <dbReference type="Proteomes" id="UP000095780"/>
    </source>
</evidence>
<dbReference type="Proteomes" id="UP000095780">
    <property type="component" value="Unassembled WGS sequence"/>
</dbReference>
<sequence>MFDDEIIAVANDSAQADRLATESAVKECYEQHKAAWESWDKGEPVDHWVDENGALCIRYENGEWFHYKMCPGMLGQDPFLSWW</sequence>
<name>A0A175A5L8_9FIRM</name>
<gene>
    <name evidence="1" type="ORF">ERS852492_03063</name>
</gene>
<accession>A0A175A5L8</accession>
<evidence type="ECO:0000313" key="1">
    <source>
        <dbReference type="EMBL" id="CUQ92249.1"/>
    </source>
</evidence>
<protein>
    <submittedName>
        <fullName evidence="1">Uncharacterized protein</fullName>
    </submittedName>
</protein>
<reference evidence="1 2" key="1">
    <citation type="submission" date="2015-09" db="EMBL/GenBank/DDBJ databases">
        <authorList>
            <consortium name="Pathogen Informatics"/>
        </authorList>
    </citation>
    <scope>NUCLEOTIDE SEQUENCE [LARGE SCALE GENOMIC DNA]</scope>
    <source>
        <strain evidence="1 2">2789STDY5834878</strain>
    </source>
</reference>
<proteinExistence type="predicted"/>
<dbReference type="RefSeq" id="WP_055288201.1">
    <property type="nucleotide sequence ID" value="NZ_CABIXW010000014.1"/>
</dbReference>